<dbReference type="Gene3D" id="3.40.30.10">
    <property type="entry name" value="Glutaredoxin"/>
    <property type="match status" value="1"/>
</dbReference>
<comment type="catalytic activity">
    <reaction evidence="1">
        <text>isopentenyl diphosphate = dimethylallyl diphosphate</text>
        <dbReference type="Rhea" id="RHEA:23284"/>
        <dbReference type="ChEBI" id="CHEBI:57623"/>
        <dbReference type="ChEBI" id="CHEBI:128769"/>
        <dbReference type="EC" id="5.3.3.2"/>
    </reaction>
</comment>
<keyword evidence="21" id="KW-0414">Isoprene biosynthesis</keyword>
<evidence type="ECO:0000256" key="19">
    <source>
        <dbReference type="ARBA" id="ARBA00023157"/>
    </source>
</evidence>
<keyword evidence="18" id="KW-0793">Thylakoid</keyword>
<evidence type="ECO:0000256" key="23">
    <source>
        <dbReference type="ARBA" id="ARBA00023284"/>
    </source>
</evidence>
<evidence type="ECO:0000256" key="3">
    <source>
        <dbReference type="ARBA" id="ARBA00004826"/>
    </source>
</evidence>
<dbReference type="GO" id="GO:0006729">
    <property type="term" value="P:tetrahydrobiopterin biosynthetic process"/>
    <property type="evidence" value="ECO:0007669"/>
    <property type="project" value="UniProtKB-UniPathway"/>
</dbReference>
<dbReference type="SUPFAM" id="SSF52833">
    <property type="entry name" value="Thioredoxin-like"/>
    <property type="match status" value="1"/>
</dbReference>
<dbReference type="GO" id="GO:0004452">
    <property type="term" value="F:isopentenyl-diphosphate delta-isomerase activity"/>
    <property type="evidence" value="ECO:0007669"/>
    <property type="project" value="UniProtKB-EC"/>
</dbReference>
<evidence type="ECO:0000256" key="12">
    <source>
        <dbReference type="ARBA" id="ARBA00022559"/>
    </source>
</evidence>
<evidence type="ECO:0000256" key="9">
    <source>
        <dbReference type="ARBA" id="ARBA00013100"/>
    </source>
</evidence>
<dbReference type="InterPro" id="IPR056375">
    <property type="entry name" value="Idi_bact"/>
</dbReference>
<keyword evidence="16" id="KW-0560">Oxidoreductase</keyword>
<accession>A0A7R8ZXJ7</accession>
<keyword evidence="20" id="KW-0464">Manganese</keyword>
<gene>
    <name evidence="29" type="ORF">CTOB1V02_LOCUS13487</name>
</gene>
<evidence type="ECO:0000256" key="24">
    <source>
        <dbReference type="ARBA" id="ARBA00032824"/>
    </source>
</evidence>
<keyword evidence="13" id="KW-0934">Plastid</keyword>
<dbReference type="AlphaFoldDB" id="A0A7R8ZXJ7"/>
<protein>
    <recommendedName>
        <fullName evidence="24">Thioredoxin peroxidase</fullName>
        <ecNumber evidence="8">1.11.1.24</ecNumber>
        <ecNumber evidence="9">4.2.3.12</ecNumber>
        <ecNumber evidence="7">5.3.3.2</ecNumber>
    </recommendedName>
    <alternativeName>
        <fullName evidence="26">Thioredoxin-dependent peroxiredoxin Q</fullName>
    </alternativeName>
</protein>
<dbReference type="InterPro" id="IPR013766">
    <property type="entry name" value="Thioredoxin_domain"/>
</dbReference>
<dbReference type="PROSITE" id="PS51462">
    <property type="entry name" value="NUDIX"/>
    <property type="match status" value="1"/>
</dbReference>
<dbReference type="HAMAP" id="MF_00202">
    <property type="entry name" value="Idi"/>
    <property type="match status" value="1"/>
</dbReference>
<evidence type="ECO:0000256" key="28">
    <source>
        <dbReference type="ARBA" id="ARBA00049091"/>
    </source>
</evidence>
<sequence length="455" mass="52548">MAEEKVILVDRQDNQIGLMEKLEAHEKAVLHRAFSVFIFNKRGELLLQQRAHHKYHSPGLWTNTCCSHQREGETNLQAGKRRLREEMGMECELEDLFWFIYKAQFDNGLTEHELDHVLVGNSDEDPSINPQEVADFKWMSLEEVKEDMKSHPEIYTEWFKIIFREYDQRLTWTDEQNSDVFGKCAFPNYHGHNYELIVSVTGEIDPDTGYVMDMKVLKDIIREEVEEPFDHKNLNVDVEEFRALNPTAENIVVVIWNKIRTRIPEDMELDVVLYETPRNFVSYGVLVGLVLSFTMAKQTNSKPLAVGDKVPEFTLLDQNGDEFKIVDYLGKNAMVIYFYPKDDTPGCTKEACSFRDSFEEFTDRNVKVIGISADDVESHRDFAKKYNLPFTLLADTNNEVRKLFGVKSNLMGLIPGRVTYVIDSSGNVIYIFESQLKATKHISEALQALDNQAAQ</sequence>
<dbReference type="PANTHER" id="PTHR42801">
    <property type="entry name" value="THIOREDOXIN-DEPENDENT PEROXIDE REDUCTASE"/>
    <property type="match status" value="1"/>
</dbReference>
<dbReference type="Gene3D" id="3.90.79.10">
    <property type="entry name" value="Nucleoside Triphosphate Pyrophosphohydrolase"/>
    <property type="match status" value="1"/>
</dbReference>
<evidence type="ECO:0000256" key="17">
    <source>
        <dbReference type="ARBA" id="ARBA00023007"/>
    </source>
</evidence>
<evidence type="ECO:0000256" key="27">
    <source>
        <dbReference type="ARBA" id="ARBA00046272"/>
    </source>
</evidence>
<evidence type="ECO:0000256" key="26">
    <source>
        <dbReference type="ARBA" id="ARBA00042163"/>
    </source>
</evidence>
<evidence type="ECO:0000313" key="29">
    <source>
        <dbReference type="EMBL" id="CAD7235672.1"/>
    </source>
</evidence>
<dbReference type="EC" id="5.3.3.2" evidence="7"/>
<dbReference type="EC" id="1.11.1.24" evidence="8"/>
<comment type="similarity">
    <text evidence="5">Belongs to the IPP isomerase type 1 family.</text>
</comment>
<dbReference type="SUPFAM" id="SSF55620">
    <property type="entry name" value="Tetrahydrobiopterin biosynthesis enzymes-like"/>
    <property type="match status" value="1"/>
</dbReference>
<evidence type="ECO:0000256" key="10">
    <source>
        <dbReference type="ARBA" id="ARBA00022490"/>
    </source>
</evidence>
<dbReference type="GO" id="GO:0005737">
    <property type="term" value="C:cytoplasm"/>
    <property type="evidence" value="ECO:0007669"/>
    <property type="project" value="TreeGrafter"/>
</dbReference>
<evidence type="ECO:0000256" key="8">
    <source>
        <dbReference type="ARBA" id="ARBA00013017"/>
    </source>
</evidence>
<evidence type="ECO:0000256" key="18">
    <source>
        <dbReference type="ARBA" id="ARBA00023078"/>
    </source>
</evidence>
<reference evidence="29" key="1">
    <citation type="submission" date="2020-11" db="EMBL/GenBank/DDBJ databases">
        <authorList>
            <person name="Tran Van P."/>
        </authorList>
    </citation>
    <scope>NUCLEOTIDE SEQUENCE</scope>
</reference>
<keyword evidence="11" id="KW-0150">Chloroplast</keyword>
<evidence type="ECO:0000256" key="20">
    <source>
        <dbReference type="ARBA" id="ARBA00023211"/>
    </source>
</evidence>
<comment type="subcellular location">
    <subcellularLocation>
        <location evidence="27">Plastid</location>
        <location evidence="27">Chloroplast thylakoid</location>
    </subcellularLocation>
</comment>
<dbReference type="InterPro" id="IPR007115">
    <property type="entry name" value="6-PTP_synth/QueD"/>
</dbReference>
<keyword evidence="12" id="KW-0575">Peroxidase</keyword>
<dbReference type="GO" id="GO:0008379">
    <property type="term" value="F:thioredoxin peroxidase activity"/>
    <property type="evidence" value="ECO:0007669"/>
    <property type="project" value="TreeGrafter"/>
</dbReference>
<dbReference type="PROSITE" id="PS51352">
    <property type="entry name" value="THIOREDOXIN_2"/>
    <property type="match status" value="1"/>
</dbReference>
<evidence type="ECO:0000256" key="22">
    <source>
        <dbReference type="ARBA" id="ARBA00023235"/>
    </source>
</evidence>
<dbReference type="InterPro" id="IPR000086">
    <property type="entry name" value="NUDIX_hydrolase_dom"/>
</dbReference>
<evidence type="ECO:0000256" key="4">
    <source>
        <dbReference type="ARBA" id="ARBA00005126"/>
    </source>
</evidence>
<evidence type="ECO:0000256" key="21">
    <source>
        <dbReference type="ARBA" id="ARBA00023229"/>
    </source>
</evidence>
<evidence type="ECO:0000256" key="13">
    <source>
        <dbReference type="ARBA" id="ARBA00022640"/>
    </source>
</evidence>
<keyword evidence="23" id="KW-0676">Redox-active center</keyword>
<dbReference type="UniPathway" id="UPA00059">
    <property type="reaction ID" value="UER00104"/>
</dbReference>
<dbReference type="FunFam" id="3.40.30.10:FF:000122">
    <property type="entry name" value="Peroxiredoxin Q chloroplastic"/>
    <property type="match status" value="1"/>
</dbReference>
<evidence type="ECO:0000256" key="25">
    <source>
        <dbReference type="ARBA" id="ARBA00038489"/>
    </source>
</evidence>
<dbReference type="InterPro" id="IPR036249">
    <property type="entry name" value="Thioredoxin-like_sf"/>
</dbReference>
<dbReference type="NCBIfam" id="NF002995">
    <property type="entry name" value="PRK03759.1"/>
    <property type="match status" value="1"/>
</dbReference>
<dbReference type="InterPro" id="IPR011876">
    <property type="entry name" value="IsopentenylPP_isomerase_typ1"/>
</dbReference>
<evidence type="ECO:0000256" key="5">
    <source>
        <dbReference type="ARBA" id="ARBA00007579"/>
    </source>
</evidence>
<dbReference type="InterPro" id="IPR050924">
    <property type="entry name" value="Peroxiredoxin_BCP/PrxQ"/>
</dbReference>
<dbReference type="EC" id="4.2.3.12" evidence="9"/>
<dbReference type="GO" id="GO:0003874">
    <property type="term" value="F:6-pyruvoyltetrahydropterin synthase activity"/>
    <property type="evidence" value="ECO:0007669"/>
    <property type="project" value="UniProtKB-EC"/>
</dbReference>
<evidence type="ECO:0000256" key="15">
    <source>
        <dbReference type="ARBA" id="ARBA00022946"/>
    </source>
</evidence>
<dbReference type="OrthoDB" id="510307at2759"/>
<dbReference type="PANTHER" id="PTHR42801:SF4">
    <property type="entry name" value="AHPC_TSA FAMILY PROTEIN"/>
    <property type="match status" value="1"/>
</dbReference>
<name>A0A7R8ZXJ7_9CRUS</name>
<keyword evidence="19" id="KW-1015">Disulfide bond</keyword>
<dbReference type="NCBIfam" id="TIGR02150">
    <property type="entry name" value="IPP_isom_1"/>
    <property type="match status" value="1"/>
</dbReference>
<comment type="similarity">
    <text evidence="25">Belongs to the peroxiredoxin family. BCP/PrxQ subfamily.</text>
</comment>
<keyword evidence="10" id="KW-0963">Cytoplasm</keyword>
<dbReference type="CDD" id="cd02885">
    <property type="entry name" value="NUDIX_IPP_Isomerase"/>
    <property type="match status" value="1"/>
</dbReference>
<dbReference type="GO" id="GO:0045454">
    <property type="term" value="P:cell redox homeostasis"/>
    <property type="evidence" value="ECO:0007669"/>
    <property type="project" value="TreeGrafter"/>
</dbReference>
<organism evidence="29">
    <name type="scientific">Cyprideis torosa</name>
    <dbReference type="NCBI Taxonomy" id="163714"/>
    <lineage>
        <taxon>Eukaryota</taxon>
        <taxon>Metazoa</taxon>
        <taxon>Ecdysozoa</taxon>
        <taxon>Arthropoda</taxon>
        <taxon>Crustacea</taxon>
        <taxon>Oligostraca</taxon>
        <taxon>Ostracoda</taxon>
        <taxon>Podocopa</taxon>
        <taxon>Podocopida</taxon>
        <taxon>Cytherocopina</taxon>
        <taxon>Cytheroidea</taxon>
        <taxon>Cytherideidae</taxon>
        <taxon>Cyprideis</taxon>
    </lineage>
</organism>
<dbReference type="InterPro" id="IPR000866">
    <property type="entry name" value="AhpC/TSA"/>
</dbReference>
<evidence type="ECO:0000256" key="14">
    <source>
        <dbReference type="ARBA" id="ARBA00022862"/>
    </source>
</evidence>
<keyword evidence="15" id="KW-0809">Transit peptide</keyword>
<comment type="catalytic activity">
    <reaction evidence="28">
        <text>a hydroperoxide + [thioredoxin]-dithiol = an alcohol + [thioredoxin]-disulfide + H2O</text>
        <dbReference type="Rhea" id="RHEA:62620"/>
        <dbReference type="Rhea" id="RHEA-COMP:10698"/>
        <dbReference type="Rhea" id="RHEA-COMP:10700"/>
        <dbReference type="ChEBI" id="CHEBI:15377"/>
        <dbReference type="ChEBI" id="CHEBI:29950"/>
        <dbReference type="ChEBI" id="CHEBI:30879"/>
        <dbReference type="ChEBI" id="CHEBI:35924"/>
        <dbReference type="ChEBI" id="CHEBI:50058"/>
        <dbReference type="EC" id="1.11.1.24"/>
    </reaction>
</comment>
<dbReference type="UniPathway" id="UPA00849">
    <property type="reaction ID" value="UER00819"/>
</dbReference>
<evidence type="ECO:0000256" key="6">
    <source>
        <dbReference type="ARBA" id="ARBA00009164"/>
    </source>
</evidence>
<keyword evidence="22" id="KW-0413">Isomerase</keyword>
<dbReference type="GO" id="GO:0034599">
    <property type="term" value="P:cellular response to oxidative stress"/>
    <property type="evidence" value="ECO:0007669"/>
    <property type="project" value="TreeGrafter"/>
</dbReference>
<dbReference type="Pfam" id="PF00293">
    <property type="entry name" value="NUDIX"/>
    <property type="match status" value="1"/>
</dbReference>
<keyword evidence="17" id="KW-0783">Tetrahydrobiopterin biosynthesis</keyword>
<dbReference type="SUPFAM" id="SSF55811">
    <property type="entry name" value="Nudix"/>
    <property type="match status" value="1"/>
</dbReference>
<evidence type="ECO:0000256" key="11">
    <source>
        <dbReference type="ARBA" id="ARBA00022528"/>
    </source>
</evidence>
<evidence type="ECO:0000256" key="16">
    <source>
        <dbReference type="ARBA" id="ARBA00023002"/>
    </source>
</evidence>
<dbReference type="EMBL" id="OB674125">
    <property type="protein sequence ID" value="CAD7235672.1"/>
    <property type="molecule type" value="Genomic_DNA"/>
</dbReference>
<comment type="similarity">
    <text evidence="6">Belongs to the PTPS family.</text>
</comment>
<comment type="pathway">
    <text evidence="4">Cofactor biosynthesis; tetrahydrobiopterin biosynthesis; tetrahydrobiopterin from 7,8-dihydroneopterin triphosphate: step 1/3.</text>
</comment>
<evidence type="ECO:0000256" key="7">
    <source>
        <dbReference type="ARBA" id="ARBA00012057"/>
    </source>
</evidence>
<dbReference type="Gene3D" id="3.30.479.10">
    <property type="entry name" value="6-pyruvoyl tetrahydropterin synthase/QueD"/>
    <property type="match status" value="1"/>
</dbReference>
<proteinExistence type="inferred from homology"/>
<evidence type="ECO:0000256" key="2">
    <source>
        <dbReference type="ARBA" id="ARBA00003951"/>
    </source>
</evidence>
<dbReference type="GO" id="GO:0050992">
    <property type="term" value="P:dimethylallyl diphosphate biosynthetic process"/>
    <property type="evidence" value="ECO:0007669"/>
    <property type="project" value="UniProtKB-UniPathway"/>
</dbReference>
<comment type="function">
    <text evidence="2">Catalyzes the 1,3-allylic rearrangement of the homoallylic substrate isopentenyl (IPP) to its highly electrophilic allylic isomer, dimethylallyl diphosphate (DMAPP).</text>
</comment>
<dbReference type="InterPro" id="IPR038418">
    <property type="entry name" value="6-PTP_synth/QueD_sf"/>
</dbReference>
<comment type="pathway">
    <text evidence="3">Isoprenoid biosynthesis; dimethylallyl diphosphate biosynthesis; dimethylallyl diphosphate from isopentenyl diphosphate: step 1/1.</text>
</comment>
<dbReference type="CDD" id="cd03017">
    <property type="entry name" value="PRX_BCP"/>
    <property type="match status" value="1"/>
</dbReference>
<dbReference type="Pfam" id="PF01242">
    <property type="entry name" value="PTPS"/>
    <property type="match status" value="1"/>
</dbReference>
<evidence type="ECO:0000256" key="1">
    <source>
        <dbReference type="ARBA" id="ARBA00000374"/>
    </source>
</evidence>
<dbReference type="InterPro" id="IPR015797">
    <property type="entry name" value="NUDIX_hydrolase-like_dom_sf"/>
</dbReference>
<dbReference type="Pfam" id="PF00578">
    <property type="entry name" value="AhpC-TSA"/>
    <property type="match status" value="1"/>
</dbReference>
<keyword evidence="14" id="KW-0049">Antioxidant</keyword>
<dbReference type="GO" id="GO:0008299">
    <property type="term" value="P:isoprenoid biosynthetic process"/>
    <property type="evidence" value="ECO:0007669"/>
    <property type="project" value="UniProtKB-KW"/>
</dbReference>